<name>C9ZX06_TRYB9</name>
<keyword evidence="1" id="KW-1133">Transmembrane helix</keyword>
<proteinExistence type="predicted"/>
<dbReference type="GeneID" id="23860188"/>
<feature type="transmembrane region" description="Helical" evidence="1">
    <location>
        <begin position="20"/>
        <end position="41"/>
    </location>
</feature>
<organism evidence="2 3">
    <name type="scientific">Trypanosoma brucei gambiense (strain MHOM/CI/86/DAL972)</name>
    <dbReference type="NCBI Taxonomy" id="679716"/>
    <lineage>
        <taxon>Eukaryota</taxon>
        <taxon>Discoba</taxon>
        <taxon>Euglenozoa</taxon>
        <taxon>Kinetoplastea</taxon>
        <taxon>Metakinetoplastina</taxon>
        <taxon>Trypanosomatida</taxon>
        <taxon>Trypanosomatidae</taxon>
        <taxon>Trypanosoma</taxon>
    </lineage>
</organism>
<keyword evidence="1" id="KW-0472">Membrane</keyword>
<reference evidence="3" key="1">
    <citation type="journal article" date="2010" name="PLoS Negl. Trop. Dis.">
        <title>The genome sequence of Trypanosoma brucei gambiense, causative agent of chronic human african trypanosomiasis.</title>
        <authorList>
            <person name="Jackson A.P."/>
            <person name="Sanders M."/>
            <person name="Berry A."/>
            <person name="McQuillan J."/>
            <person name="Aslett M.A."/>
            <person name="Quail M.A."/>
            <person name="Chukualim B."/>
            <person name="Capewell P."/>
            <person name="MacLeod A."/>
            <person name="Melville S.E."/>
            <person name="Gibson W."/>
            <person name="Barry J.D."/>
            <person name="Berriman M."/>
            <person name="Hertz-Fowler C."/>
        </authorList>
    </citation>
    <scope>NUCLEOTIDE SEQUENCE [LARGE SCALE GENOMIC DNA]</scope>
    <source>
        <strain evidence="3">MHOM/CI/86/DAL972</strain>
    </source>
</reference>
<dbReference type="Proteomes" id="UP000002316">
    <property type="component" value="Chromosome 9"/>
</dbReference>
<keyword evidence="1" id="KW-0812">Transmembrane</keyword>
<dbReference type="EMBL" id="FN554972">
    <property type="protein sequence ID" value="CBH13947.1"/>
    <property type="molecule type" value="Genomic_DNA"/>
</dbReference>
<evidence type="ECO:0000313" key="3">
    <source>
        <dbReference type="Proteomes" id="UP000002316"/>
    </source>
</evidence>
<evidence type="ECO:0000313" key="2">
    <source>
        <dbReference type="EMBL" id="CBH13947.1"/>
    </source>
</evidence>
<accession>C9ZX06</accession>
<gene>
    <name evidence="2" type="ORF">TbgDal_IX200</name>
</gene>
<evidence type="ECO:0000256" key="1">
    <source>
        <dbReference type="SAM" id="Phobius"/>
    </source>
</evidence>
<feature type="transmembrane region" description="Helical" evidence="1">
    <location>
        <begin position="48"/>
        <end position="73"/>
    </location>
</feature>
<protein>
    <submittedName>
        <fullName evidence="2">Uncharacterized protein</fullName>
    </submittedName>
</protein>
<dbReference type="KEGG" id="tbg:TbgDal_IX200"/>
<dbReference type="AlphaFoldDB" id="C9ZX06"/>
<dbReference type="RefSeq" id="XP_011776221.1">
    <property type="nucleotide sequence ID" value="XM_011777919.1"/>
</dbReference>
<sequence length="101" mass="11809">MYNWYLWGKWLGKFQPKPQMIITAAHPVAKILCFCFCNSILCCGCCGYGYFVLCLPLILSTNLISFFLTHFFSFHVCHLWHHLCIVVRLQWVSDVAYLLLV</sequence>